<gene>
    <name evidence="2" type="ORF">SSFG_01910</name>
</gene>
<evidence type="ECO:0000256" key="1">
    <source>
        <dbReference type="SAM" id="MobiDB-lite"/>
    </source>
</evidence>
<protein>
    <submittedName>
        <fullName evidence="2">Predicted protein</fullName>
    </submittedName>
</protein>
<accession>D5ZSW0</accession>
<dbReference type="Proteomes" id="UP000003824">
    <property type="component" value="Unassembled WGS sequence"/>
</dbReference>
<feature type="region of interest" description="Disordered" evidence="1">
    <location>
        <begin position="39"/>
        <end position="66"/>
    </location>
</feature>
<feature type="region of interest" description="Disordered" evidence="1">
    <location>
        <begin position="1"/>
        <end position="20"/>
    </location>
</feature>
<proteinExistence type="predicted"/>
<dbReference type="AlphaFoldDB" id="D5ZSW0"/>
<feature type="compositionally biased region" description="Basic and acidic residues" evidence="1">
    <location>
        <begin position="51"/>
        <end position="66"/>
    </location>
</feature>
<sequence>MGRMRAVPPSRSTTSASQWAGYSCRSDVVCMGPRVRLAHGNGARQSVEGDAPDRGRGPEPTREREQVPLPACFTVWETGLDNFEN</sequence>
<name>D5ZSW0_STRV1</name>
<reference evidence="3" key="1">
    <citation type="submission" date="2008-12" db="EMBL/GenBank/DDBJ databases">
        <title>Annotation of Streptomyces ghanaensis ATCC 14672.</title>
        <authorList>
            <consortium name="The Broad Institute Genome Sequencing Platform"/>
            <consortium name="Broad Institute Microbial Sequencing Center"/>
            <person name="Fischbach M."/>
            <person name="Ward D."/>
            <person name="Young S."/>
            <person name="Kodira C.D."/>
            <person name="Zeng Q."/>
            <person name="Koehrsen M."/>
            <person name="Godfrey P."/>
            <person name="Alvarado L."/>
            <person name="Berlin A.M."/>
            <person name="Borenstein D."/>
            <person name="Chen Z."/>
            <person name="Engels R."/>
            <person name="Freedman E."/>
            <person name="Gellesch M."/>
            <person name="Goldberg J."/>
            <person name="Griggs A."/>
            <person name="Gujja S."/>
            <person name="Heiman D.I."/>
            <person name="Hepburn T.A."/>
            <person name="Howarth C."/>
            <person name="Jen D."/>
            <person name="Larson L."/>
            <person name="Lewis B."/>
            <person name="Mehta T."/>
            <person name="Park D."/>
            <person name="Pearson M."/>
            <person name="Roberts A."/>
            <person name="Saif S."/>
            <person name="Shea T.D."/>
            <person name="Shenoy N."/>
            <person name="Sisk P."/>
            <person name="Stolte C."/>
            <person name="Sykes S.N."/>
            <person name="Walk T."/>
            <person name="White J."/>
            <person name="Yandava C."/>
            <person name="Straight P."/>
            <person name="Clardy J."/>
            <person name="Hung D."/>
            <person name="Kolter R."/>
            <person name="Mekalanos J."/>
            <person name="Walker S."/>
            <person name="Walsh C.T."/>
            <person name="Wieland B.L.C."/>
            <person name="Ilzarbe M."/>
            <person name="Galagan J."/>
            <person name="Nusbaum C."/>
            <person name="Birren B."/>
        </authorList>
    </citation>
    <scope>NUCLEOTIDE SEQUENCE [LARGE SCALE GENOMIC DNA]</scope>
    <source>
        <strain evidence="3">ATCC 14672 / DSM 40746 / JCM 4963 / KCTC 9882 / NRRL B-12104 / FH 1290</strain>
    </source>
</reference>
<evidence type="ECO:0000313" key="3">
    <source>
        <dbReference type="Proteomes" id="UP000003824"/>
    </source>
</evidence>
<feature type="compositionally biased region" description="Polar residues" evidence="1">
    <location>
        <begin position="10"/>
        <end position="20"/>
    </location>
</feature>
<dbReference type="EMBL" id="DS999641">
    <property type="protein sequence ID" value="EFE66661.2"/>
    <property type="molecule type" value="Genomic_DNA"/>
</dbReference>
<dbReference type="PROSITE" id="PS51257">
    <property type="entry name" value="PROKAR_LIPOPROTEIN"/>
    <property type="match status" value="1"/>
</dbReference>
<evidence type="ECO:0000313" key="2">
    <source>
        <dbReference type="EMBL" id="EFE66661.2"/>
    </source>
</evidence>
<organism evidence="2 3">
    <name type="scientific">Streptomyces viridosporus (strain ATCC 14672 / DSM 40746 / JCM 4963 / KCTC 9882 / NRRL B-12104 / FH 1290)</name>
    <name type="common">Streptomyces ghanaensis</name>
    <dbReference type="NCBI Taxonomy" id="566461"/>
    <lineage>
        <taxon>Bacteria</taxon>
        <taxon>Bacillati</taxon>
        <taxon>Actinomycetota</taxon>
        <taxon>Actinomycetes</taxon>
        <taxon>Kitasatosporales</taxon>
        <taxon>Streptomycetaceae</taxon>
        <taxon>Streptomyces</taxon>
    </lineage>
</organism>